<dbReference type="Proteomes" id="UP001432027">
    <property type="component" value="Unassembled WGS sequence"/>
</dbReference>
<keyword evidence="2" id="KW-1185">Reference proteome</keyword>
<dbReference type="EMBL" id="BTSX01000002">
    <property type="protein sequence ID" value="GMS85607.1"/>
    <property type="molecule type" value="Genomic_DNA"/>
</dbReference>
<sequence length="239" mass="28017">MKNFRYVYVLKINVEESSEEDRYLKMQLAKCLGRRIRSLVLINCYCEVEFDIVSKLVQGIEICKLKISILIFSDYVAKYAVQCLKTHDVNELCLEIGSNTTTSQEKVLLEFASLVRSMHYSNHLASTNQEQLFLGINHDDDAQTIVDMFGRKLDKLVIERFYLRDQGVNQLVERLPKLGKKLWFVAPCRGYPNVLDAMDHEHLVKTDGNAWFRHLRIKHCSRLYEEDNSTRHFLPFTYN</sequence>
<evidence type="ECO:0000313" key="2">
    <source>
        <dbReference type="Proteomes" id="UP001432027"/>
    </source>
</evidence>
<proteinExistence type="predicted"/>
<evidence type="ECO:0000313" key="1">
    <source>
        <dbReference type="EMBL" id="GMS85607.1"/>
    </source>
</evidence>
<organism evidence="1 2">
    <name type="scientific">Pristionchus entomophagus</name>
    <dbReference type="NCBI Taxonomy" id="358040"/>
    <lineage>
        <taxon>Eukaryota</taxon>
        <taxon>Metazoa</taxon>
        <taxon>Ecdysozoa</taxon>
        <taxon>Nematoda</taxon>
        <taxon>Chromadorea</taxon>
        <taxon>Rhabditida</taxon>
        <taxon>Rhabditina</taxon>
        <taxon>Diplogasteromorpha</taxon>
        <taxon>Diplogasteroidea</taxon>
        <taxon>Neodiplogasteridae</taxon>
        <taxon>Pristionchus</taxon>
    </lineage>
</organism>
<gene>
    <name evidence="1" type="ORF">PENTCL1PPCAC_7782</name>
</gene>
<name>A0AAV5ST26_9BILA</name>
<comment type="caution">
    <text evidence="1">The sequence shown here is derived from an EMBL/GenBank/DDBJ whole genome shotgun (WGS) entry which is preliminary data.</text>
</comment>
<dbReference type="AlphaFoldDB" id="A0AAV5ST26"/>
<protein>
    <submittedName>
        <fullName evidence="1">Uncharacterized protein</fullName>
    </submittedName>
</protein>
<reference evidence="1" key="1">
    <citation type="submission" date="2023-10" db="EMBL/GenBank/DDBJ databases">
        <title>Genome assembly of Pristionchus species.</title>
        <authorList>
            <person name="Yoshida K."/>
            <person name="Sommer R.J."/>
        </authorList>
    </citation>
    <scope>NUCLEOTIDE SEQUENCE</scope>
    <source>
        <strain evidence="1">RS0144</strain>
    </source>
</reference>
<accession>A0AAV5ST26</accession>